<accession>A0A6G9HDF4</accession>
<gene>
    <name evidence="1" type="primary">ORF18</name>
</gene>
<name>A0A6G9HDF4_9VIRU</name>
<reference evidence="1" key="1">
    <citation type="journal article" date="2020" name="MBio">
        <title>A New Family of DNA Viruses Causing Disease in Crustaceans from Diverse Aquatic Biomes.</title>
        <authorList>
            <person name="Subramaniam K."/>
            <person name="Behringer D.C."/>
            <person name="Bojko J."/>
            <person name="Yutin N."/>
            <person name="Clark A.S."/>
            <person name="Bateman K.S."/>
            <person name="van Aerle R."/>
            <person name="Bass D."/>
            <person name="Kerr R.C."/>
            <person name="Koonin E.V."/>
            <person name="Stentiford G.D."/>
            <person name="Waltzek T.B."/>
        </authorList>
    </citation>
    <scope>NUCLEOTIDE SEQUENCE</scope>
</reference>
<sequence length="202" mass="23029">MGPVILNQYNIDELIVSEFGNNEKSLQALIYLKNLFTDNTNTTVSNLTPLTRFLLDITYTFHVVLPSLLLYKIVANIHDMDTVFAHLHTYIYSEKKRLIDIINKAHVNIWITNLLGINFSKEIHPLNAFSNVSMLIVVLLIVFDIDNKSLLHEAIQQRAHALNLKLCTPSSSCNDRKIKKSKPTPSDEFINLGITNLKNKIK</sequence>
<protein>
    <submittedName>
        <fullName evidence="1">Uncharacterized protein</fullName>
    </submittedName>
</protein>
<dbReference type="EMBL" id="MN604016">
    <property type="protein sequence ID" value="QIQ08582.1"/>
    <property type="molecule type" value="Genomic_DNA"/>
</dbReference>
<organism evidence="1">
    <name type="scientific">Dikerogammarus haemobaphes virus 1</name>
    <dbReference type="NCBI Taxonomy" id="2704946"/>
    <lineage>
        <taxon>Viruses</taxon>
    </lineage>
</organism>
<proteinExistence type="predicted"/>
<evidence type="ECO:0000313" key="1">
    <source>
        <dbReference type="EMBL" id="QIQ08582.1"/>
    </source>
</evidence>